<evidence type="ECO:0000313" key="2">
    <source>
        <dbReference type="Proteomes" id="UP001153069"/>
    </source>
</evidence>
<comment type="caution">
    <text evidence="1">The sequence shown here is derived from an EMBL/GenBank/DDBJ whole genome shotgun (WGS) entry which is preliminary data.</text>
</comment>
<gene>
    <name evidence="1" type="ORF">SEMRO_1436_G272430.1</name>
</gene>
<evidence type="ECO:0000313" key="1">
    <source>
        <dbReference type="EMBL" id="CAB9523598.1"/>
    </source>
</evidence>
<name>A0A9N8HQF0_9STRA</name>
<reference evidence="1" key="1">
    <citation type="submission" date="2020-06" db="EMBL/GenBank/DDBJ databases">
        <authorList>
            <consortium name="Plant Systems Biology data submission"/>
        </authorList>
    </citation>
    <scope>NUCLEOTIDE SEQUENCE</scope>
    <source>
        <strain evidence="1">D6</strain>
    </source>
</reference>
<keyword evidence="2" id="KW-1185">Reference proteome</keyword>
<protein>
    <submittedName>
        <fullName evidence="1">Uncharacterized protein</fullName>
    </submittedName>
</protein>
<dbReference type="AlphaFoldDB" id="A0A9N8HQF0"/>
<dbReference type="Proteomes" id="UP001153069">
    <property type="component" value="Unassembled WGS sequence"/>
</dbReference>
<proteinExistence type="predicted"/>
<sequence>MAVVETVCPVDQNDAALQAVAKENGVDEGICGYVSTLLAFHLSHQRCPTSRRDLDDFLALIPKEIITPDTLRQSIQAVKKRRRDYVEQHPQEFAAEGEDTWDGMAQQQRVSPDYYLRSPLGVVDVAWILSQQQQQSIDKRDDNSNNHGIPLVISIPTSPHFGSYGDSLEDVLKALPFSEDRNWISRAASIADTTCQSTMDDRGASCCLLVQYPGSSSNTTKRLLDASDASQMNFRDYEMCCPAVLYYGDHVVCVVPVLIPSGEIQAGQQQLQETLLVLESLVPTEEEKEGSNFQQQPLRWQPQVYAKALFS</sequence>
<organism evidence="1 2">
    <name type="scientific">Seminavis robusta</name>
    <dbReference type="NCBI Taxonomy" id="568900"/>
    <lineage>
        <taxon>Eukaryota</taxon>
        <taxon>Sar</taxon>
        <taxon>Stramenopiles</taxon>
        <taxon>Ochrophyta</taxon>
        <taxon>Bacillariophyta</taxon>
        <taxon>Bacillariophyceae</taxon>
        <taxon>Bacillariophycidae</taxon>
        <taxon>Naviculales</taxon>
        <taxon>Naviculaceae</taxon>
        <taxon>Seminavis</taxon>
    </lineage>
</organism>
<dbReference type="EMBL" id="CAICTM010001434">
    <property type="protein sequence ID" value="CAB9523598.1"/>
    <property type="molecule type" value="Genomic_DNA"/>
</dbReference>
<accession>A0A9N8HQF0</accession>